<gene>
    <name evidence="1" type="ORF">FSO04_43490</name>
</gene>
<dbReference type="RefSeq" id="WP_154567516.1">
    <property type="nucleotide sequence ID" value="NZ_JAQQFQ010000026.1"/>
</dbReference>
<evidence type="ECO:0000313" key="2">
    <source>
        <dbReference type="Proteomes" id="UP000463700"/>
    </source>
</evidence>
<dbReference type="Proteomes" id="UP000463700">
    <property type="component" value="Unassembled WGS sequence"/>
</dbReference>
<dbReference type="AlphaFoldDB" id="A0A6N6VZY8"/>
<protein>
    <submittedName>
        <fullName evidence="1">Uncharacterized protein</fullName>
    </submittedName>
</protein>
<organism evidence="1 2">
    <name type="scientific">Paraburkholderia madseniana</name>
    <dbReference type="NCBI Taxonomy" id="2599607"/>
    <lineage>
        <taxon>Bacteria</taxon>
        <taxon>Pseudomonadati</taxon>
        <taxon>Pseudomonadota</taxon>
        <taxon>Betaproteobacteria</taxon>
        <taxon>Burkholderiales</taxon>
        <taxon>Burkholderiaceae</taxon>
        <taxon>Paraburkholderia</taxon>
    </lineage>
</organism>
<evidence type="ECO:0000313" key="1">
    <source>
        <dbReference type="EMBL" id="KAE8753736.1"/>
    </source>
</evidence>
<proteinExistence type="predicted"/>
<dbReference type="OrthoDB" id="6161020at2"/>
<reference evidence="1 2" key="1">
    <citation type="journal article" date="2020" name="Int. J. Syst. Evol. Microbiol.">
        <title>Paraburkholderia madseniana sp. nov., a phenolic acid-degrading bacterium isolated from acidic forest soil.</title>
        <authorList>
            <person name="Wilhelm R.C."/>
            <person name="Murphy S.J.L."/>
            <person name="Feriancek N.M."/>
            <person name="Karasz D.C."/>
            <person name="DeRito C.M."/>
            <person name="Newman J.D."/>
            <person name="Buckley D.H."/>
        </authorList>
    </citation>
    <scope>NUCLEOTIDE SEQUENCE [LARGE SCALE GENOMIC DNA]</scope>
    <source>
        <strain evidence="1 2">RP11</strain>
    </source>
</reference>
<name>A0A6N6VZY8_9BURK</name>
<dbReference type="EMBL" id="VOSW01000174">
    <property type="protein sequence ID" value="KAE8753736.1"/>
    <property type="molecule type" value="Genomic_DNA"/>
</dbReference>
<comment type="caution">
    <text evidence="1">The sequence shown here is derived from an EMBL/GenBank/DDBJ whole genome shotgun (WGS) entry which is preliminary data.</text>
</comment>
<sequence length="73" mass="8687">MLTNKIIDIQDNWVRLRRKKRTTARTIWLLATSRLRQREKTAWTKDVIDRIERLPDHNSDSSAAVSKEVSRIQ</sequence>
<accession>A0A6N6VZY8</accession>